<dbReference type="EMBL" id="JAPHNI010000031">
    <property type="protein sequence ID" value="KAJ8118058.1"/>
    <property type="molecule type" value="Genomic_DNA"/>
</dbReference>
<comment type="caution">
    <text evidence="1">The sequence shown here is derived from an EMBL/GenBank/DDBJ whole genome shotgun (WGS) entry which is preliminary data.</text>
</comment>
<gene>
    <name evidence="1" type="ORF">OPT61_g885</name>
</gene>
<dbReference type="Proteomes" id="UP001153331">
    <property type="component" value="Unassembled WGS sequence"/>
</dbReference>
<protein>
    <submittedName>
        <fullName evidence="1">Uncharacterized protein</fullName>
    </submittedName>
</protein>
<keyword evidence="2" id="KW-1185">Reference proteome</keyword>
<reference evidence="1" key="1">
    <citation type="submission" date="2022-11" db="EMBL/GenBank/DDBJ databases">
        <title>Genome Sequence of Boeremia exigua.</title>
        <authorList>
            <person name="Buettner E."/>
        </authorList>
    </citation>
    <scope>NUCLEOTIDE SEQUENCE</scope>
    <source>
        <strain evidence="1">CU02</strain>
    </source>
</reference>
<proteinExistence type="predicted"/>
<organism evidence="1 2">
    <name type="scientific">Boeremia exigua</name>
    <dbReference type="NCBI Taxonomy" id="749465"/>
    <lineage>
        <taxon>Eukaryota</taxon>
        <taxon>Fungi</taxon>
        <taxon>Dikarya</taxon>
        <taxon>Ascomycota</taxon>
        <taxon>Pezizomycotina</taxon>
        <taxon>Dothideomycetes</taxon>
        <taxon>Pleosporomycetidae</taxon>
        <taxon>Pleosporales</taxon>
        <taxon>Pleosporineae</taxon>
        <taxon>Didymellaceae</taxon>
        <taxon>Boeremia</taxon>
    </lineage>
</organism>
<evidence type="ECO:0000313" key="1">
    <source>
        <dbReference type="EMBL" id="KAJ8118058.1"/>
    </source>
</evidence>
<name>A0ACC2ISE0_9PLEO</name>
<evidence type="ECO:0000313" key="2">
    <source>
        <dbReference type="Proteomes" id="UP001153331"/>
    </source>
</evidence>
<accession>A0ACC2ISE0</accession>
<sequence length="305" mass="32991">MVTNTQARPTLRPKHQLPYTRRDILASLQRSLTNSGLATGHIFRHIISRAPAKTSLALSSTRHEFNQTLYKALRRLAGRGARDSEQTGEACDGEVRRNGTAAVATERGVEPRGNAVQQAPEDLSGVGGRAAEERGGCVGLPGAADCCDGSEFCAAHCEEGGGGLAVQGEEGERGSGVVTADDARSASTTGLGFSARRDTGALLSPPFTQDTAEGRVKRMAADFDTLVRWREMETRAYTEFQWTGWCSGNDEDNYSSLPPALKHDNAGGKVKNMIADLDNLLLQRETKPSAYTEFDWVSWCNRNEK</sequence>